<dbReference type="PANTHER" id="PTHR40076:SF1">
    <property type="entry name" value="MEMBRANE PROTEIN"/>
    <property type="match status" value="1"/>
</dbReference>
<feature type="transmembrane region" description="Helical" evidence="1">
    <location>
        <begin position="42"/>
        <end position="67"/>
    </location>
</feature>
<feature type="transmembrane region" description="Helical" evidence="1">
    <location>
        <begin position="138"/>
        <end position="160"/>
    </location>
</feature>
<evidence type="ECO:0000256" key="1">
    <source>
        <dbReference type="SAM" id="Phobius"/>
    </source>
</evidence>
<dbReference type="PANTHER" id="PTHR40076">
    <property type="entry name" value="MEMBRANE PROTEIN-RELATED"/>
    <property type="match status" value="1"/>
</dbReference>
<dbReference type="EMBL" id="CP134146">
    <property type="protein sequence ID" value="WNC66917.1"/>
    <property type="molecule type" value="Genomic_DNA"/>
</dbReference>
<feature type="transmembrane region" description="Helical" evidence="1">
    <location>
        <begin position="79"/>
        <end position="100"/>
    </location>
</feature>
<gene>
    <name evidence="2" type="ORF">RI845_10235</name>
</gene>
<dbReference type="Proteomes" id="UP001248581">
    <property type="component" value="Chromosome"/>
</dbReference>
<reference evidence="3" key="1">
    <citation type="submission" date="2023-09" db="EMBL/GenBank/DDBJ databases">
        <authorList>
            <person name="Li S."/>
            <person name="Li X."/>
            <person name="Zhang C."/>
            <person name="Zhao Z."/>
        </authorList>
    </citation>
    <scope>NUCLEOTIDE SEQUENCE [LARGE SCALE GENOMIC DNA]</scope>
    <source>
        <strain evidence="3">SQ345</strain>
    </source>
</reference>
<name>A0ABY9TDH7_9GAMM</name>
<keyword evidence="1" id="KW-0812">Transmembrane</keyword>
<proteinExistence type="predicted"/>
<evidence type="ECO:0000313" key="3">
    <source>
        <dbReference type="Proteomes" id="UP001248581"/>
    </source>
</evidence>
<feature type="transmembrane region" description="Helical" evidence="1">
    <location>
        <begin position="209"/>
        <end position="227"/>
    </location>
</feature>
<keyword evidence="3" id="KW-1185">Reference proteome</keyword>
<evidence type="ECO:0000313" key="2">
    <source>
        <dbReference type="EMBL" id="WNC66917.1"/>
    </source>
</evidence>
<keyword evidence="1" id="KW-1133">Transmembrane helix</keyword>
<dbReference type="RefSeq" id="WP_348386082.1">
    <property type="nucleotide sequence ID" value="NZ_CP134146.1"/>
</dbReference>
<dbReference type="InterPro" id="IPR010380">
    <property type="entry name" value="DUF975"/>
</dbReference>
<evidence type="ECO:0008006" key="4">
    <source>
        <dbReference type="Google" id="ProtNLM"/>
    </source>
</evidence>
<keyword evidence="1" id="KW-0472">Membrane</keyword>
<protein>
    <recommendedName>
        <fullName evidence="4">Glycerophosphoryl diester phosphodiesterase membrane domain-containing protein</fullName>
    </recommendedName>
</protein>
<feature type="transmembrane region" description="Helical" evidence="1">
    <location>
        <begin position="181"/>
        <end position="203"/>
    </location>
</feature>
<accession>A0ABY9TDH7</accession>
<sequence length="257" mass="28485">MQEKRFVEIGSNLDKAVQGDYKLDVQAIFKEGWSLTKTNKQAILSGLVFVFLMGIIITMVAAEYMGGIETVMQNNQSQVAINLIITVLLWPFIAGIEMMGISHAVGIKTRTAFVFSFLKRSAYTAITALIIASITSLGFYLILPGIYLAVALSLTIPLIVEKNMSPMTAIVLSLKATRFQWFKLLQIYSILLLAAMLTLLPGFIGFPPLIALVIFFVAMGFLAPLYYNIKGILYREIFGVRMQVIGKPGEQDMFFSA</sequence>
<feature type="transmembrane region" description="Helical" evidence="1">
    <location>
        <begin position="112"/>
        <end position="132"/>
    </location>
</feature>
<organism evidence="2 3">
    <name type="scientific">Thalassotalea nanhaiensis</name>
    <dbReference type="NCBI Taxonomy" id="3065648"/>
    <lineage>
        <taxon>Bacteria</taxon>
        <taxon>Pseudomonadati</taxon>
        <taxon>Pseudomonadota</taxon>
        <taxon>Gammaproteobacteria</taxon>
        <taxon>Alteromonadales</taxon>
        <taxon>Colwelliaceae</taxon>
        <taxon>Thalassotalea</taxon>
    </lineage>
</organism>